<keyword evidence="1" id="KW-0472">Membrane</keyword>
<feature type="transmembrane region" description="Helical" evidence="1">
    <location>
        <begin position="42"/>
        <end position="60"/>
    </location>
</feature>
<dbReference type="RefSeq" id="WP_344863856.1">
    <property type="nucleotide sequence ID" value="NZ_BAAAZN010000011.1"/>
</dbReference>
<dbReference type="Proteomes" id="UP001500689">
    <property type="component" value="Unassembled WGS sequence"/>
</dbReference>
<protein>
    <recommendedName>
        <fullName evidence="2">VanZ-like domain-containing protein</fullName>
    </recommendedName>
</protein>
<reference evidence="4" key="1">
    <citation type="journal article" date="2019" name="Int. J. Syst. Evol. Microbiol.">
        <title>The Global Catalogue of Microorganisms (GCM) 10K type strain sequencing project: providing services to taxonomists for standard genome sequencing and annotation.</title>
        <authorList>
            <consortium name="The Broad Institute Genomics Platform"/>
            <consortium name="The Broad Institute Genome Sequencing Center for Infectious Disease"/>
            <person name="Wu L."/>
            <person name="Ma J."/>
        </authorList>
    </citation>
    <scope>NUCLEOTIDE SEQUENCE [LARGE SCALE GENOMIC DNA]</scope>
    <source>
        <strain evidence="4">JCM 16898</strain>
    </source>
</reference>
<comment type="caution">
    <text evidence="3">The sequence shown here is derived from an EMBL/GenBank/DDBJ whole genome shotgun (WGS) entry which is preliminary data.</text>
</comment>
<keyword evidence="1" id="KW-0812">Transmembrane</keyword>
<feature type="transmembrane region" description="Helical" evidence="1">
    <location>
        <begin position="146"/>
        <end position="164"/>
    </location>
</feature>
<dbReference type="InterPro" id="IPR006976">
    <property type="entry name" value="VanZ-like"/>
</dbReference>
<sequence length="169" mass="17333">MRVFGAHVPVSGWTLAALLVGGTASVVLAGPLSRRTGWRRGPLLGTLLFLCGILALTLTPGTEPHSDGLRACLPGSFPGLVHSVLHTGGGVSGTLLNLVLFLPFTAAAVVTTGRWLATAIATVPLPLLIETAQSHIPGRYCSAADFVTNTAGALAGVLIGHFVLSRVPR</sequence>
<evidence type="ECO:0000256" key="1">
    <source>
        <dbReference type="SAM" id="Phobius"/>
    </source>
</evidence>
<dbReference type="EMBL" id="BAAAZN010000011">
    <property type="protein sequence ID" value="GAA3560183.1"/>
    <property type="molecule type" value="Genomic_DNA"/>
</dbReference>
<feature type="domain" description="VanZ-like" evidence="2">
    <location>
        <begin position="91"/>
        <end position="161"/>
    </location>
</feature>
<keyword evidence="4" id="KW-1185">Reference proteome</keyword>
<evidence type="ECO:0000313" key="3">
    <source>
        <dbReference type="EMBL" id="GAA3560183.1"/>
    </source>
</evidence>
<feature type="transmembrane region" description="Helical" evidence="1">
    <location>
        <begin position="115"/>
        <end position="134"/>
    </location>
</feature>
<keyword evidence="1" id="KW-1133">Transmembrane helix</keyword>
<accession>A0ABP6X322</accession>
<gene>
    <name evidence="3" type="ORF">GCM10022222_49860</name>
</gene>
<evidence type="ECO:0000313" key="4">
    <source>
        <dbReference type="Proteomes" id="UP001500689"/>
    </source>
</evidence>
<proteinExistence type="predicted"/>
<dbReference type="Pfam" id="PF04892">
    <property type="entry name" value="VanZ"/>
    <property type="match status" value="1"/>
</dbReference>
<name>A0ABP6X322_9PSEU</name>
<feature type="transmembrane region" description="Helical" evidence="1">
    <location>
        <begin position="12"/>
        <end position="30"/>
    </location>
</feature>
<feature type="transmembrane region" description="Helical" evidence="1">
    <location>
        <begin position="80"/>
        <end position="103"/>
    </location>
</feature>
<evidence type="ECO:0000259" key="2">
    <source>
        <dbReference type="Pfam" id="PF04892"/>
    </source>
</evidence>
<organism evidence="3 4">
    <name type="scientific">Amycolatopsis ultiminotia</name>
    <dbReference type="NCBI Taxonomy" id="543629"/>
    <lineage>
        <taxon>Bacteria</taxon>
        <taxon>Bacillati</taxon>
        <taxon>Actinomycetota</taxon>
        <taxon>Actinomycetes</taxon>
        <taxon>Pseudonocardiales</taxon>
        <taxon>Pseudonocardiaceae</taxon>
        <taxon>Amycolatopsis</taxon>
    </lineage>
</organism>